<evidence type="ECO:0000256" key="3">
    <source>
        <dbReference type="ARBA" id="ARBA00023163"/>
    </source>
</evidence>
<dbReference type="EMBL" id="CP053980">
    <property type="protein sequence ID" value="QKH27938.1"/>
    <property type="molecule type" value="Genomic_DNA"/>
</dbReference>
<dbReference type="EMBL" id="CP009335">
    <property type="protein sequence ID" value="AJG76064.1"/>
    <property type="molecule type" value="Genomic_DNA"/>
</dbReference>
<evidence type="ECO:0000313" key="7">
    <source>
        <dbReference type="Proteomes" id="UP000031876"/>
    </source>
</evidence>
<accession>A0A0B5NE52</accession>
<dbReference type="KEGG" id="btw:BF38_4371"/>
<gene>
    <name evidence="5" type="ORF">BF38_4371</name>
    <name evidence="6" type="ORF">FOC89_29625</name>
</gene>
<evidence type="ECO:0000313" key="5">
    <source>
        <dbReference type="EMBL" id="AJG76064.1"/>
    </source>
</evidence>
<dbReference type="PROSITE" id="PS50995">
    <property type="entry name" value="HTH_MARR_2"/>
    <property type="match status" value="1"/>
</dbReference>
<dbReference type="RefSeq" id="WP_001048556.1">
    <property type="nucleotide sequence ID" value="NZ_CP009335.1"/>
</dbReference>
<sequence>MNLHDLIGYLVHRTDVKMTNYFTKKLKPFGVTPEQWGIISVLCSQRATTQKELAEAIDKDQTTVVRMIQSMERKGIVKKVLNEQDRRSHNLFLTEKGDELKKTILPVVTDAHHFVTSNLSEEEIKVLQSLLNKLYDTRY</sequence>
<keyword evidence="3" id="KW-0804">Transcription</keyword>
<protein>
    <submittedName>
        <fullName evidence="5">MarR family protein</fullName>
    </submittedName>
    <submittedName>
        <fullName evidence="6">Winged helix-turn-helix transcriptional regulator</fullName>
    </submittedName>
</protein>
<dbReference type="Proteomes" id="UP000501107">
    <property type="component" value="Chromosome"/>
</dbReference>
<dbReference type="InterPro" id="IPR000835">
    <property type="entry name" value="HTH_MarR-typ"/>
</dbReference>
<proteinExistence type="predicted"/>
<dbReference type="Pfam" id="PF12802">
    <property type="entry name" value="MarR_2"/>
    <property type="match status" value="1"/>
</dbReference>
<keyword evidence="1" id="KW-0805">Transcription regulation</keyword>
<organism evidence="6 8">
    <name type="scientific">Bacillus thuringiensis</name>
    <dbReference type="NCBI Taxonomy" id="1428"/>
    <lineage>
        <taxon>Bacteria</taxon>
        <taxon>Bacillati</taxon>
        <taxon>Bacillota</taxon>
        <taxon>Bacilli</taxon>
        <taxon>Bacillales</taxon>
        <taxon>Bacillaceae</taxon>
        <taxon>Bacillus</taxon>
        <taxon>Bacillus cereus group</taxon>
    </lineage>
</organism>
<dbReference type="Gene3D" id="1.10.10.10">
    <property type="entry name" value="Winged helix-like DNA-binding domain superfamily/Winged helix DNA-binding domain"/>
    <property type="match status" value="1"/>
</dbReference>
<dbReference type="SMART" id="SM00347">
    <property type="entry name" value="HTH_MARR"/>
    <property type="match status" value="1"/>
</dbReference>
<evidence type="ECO:0000256" key="1">
    <source>
        <dbReference type="ARBA" id="ARBA00023015"/>
    </source>
</evidence>
<evidence type="ECO:0000256" key="2">
    <source>
        <dbReference type="ARBA" id="ARBA00023125"/>
    </source>
</evidence>
<dbReference type="InterPro" id="IPR036390">
    <property type="entry name" value="WH_DNA-bd_sf"/>
</dbReference>
<feature type="domain" description="HTH marR-type" evidence="4">
    <location>
        <begin position="4"/>
        <end position="136"/>
    </location>
</feature>
<dbReference type="PANTHER" id="PTHR42756">
    <property type="entry name" value="TRANSCRIPTIONAL REGULATOR, MARR"/>
    <property type="match status" value="1"/>
</dbReference>
<dbReference type="PRINTS" id="PR00598">
    <property type="entry name" value="HTHMARR"/>
</dbReference>
<name>A0A0B5NE52_BACTU</name>
<dbReference type="GO" id="GO:0003700">
    <property type="term" value="F:DNA-binding transcription factor activity"/>
    <property type="evidence" value="ECO:0007669"/>
    <property type="project" value="InterPro"/>
</dbReference>
<dbReference type="InterPro" id="IPR036388">
    <property type="entry name" value="WH-like_DNA-bd_sf"/>
</dbReference>
<evidence type="ECO:0000313" key="8">
    <source>
        <dbReference type="Proteomes" id="UP000501107"/>
    </source>
</evidence>
<reference evidence="5 7" key="1">
    <citation type="journal article" date="2015" name="Genome Announc.">
        <title>Complete genome sequences for 35 biothreat assay-relevant bacillus species.</title>
        <authorList>
            <person name="Johnson S.L."/>
            <person name="Daligault H.E."/>
            <person name="Davenport K.W."/>
            <person name="Jaissle J."/>
            <person name="Frey K.G."/>
            <person name="Ladner J.T."/>
            <person name="Broomall S.M."/>
            <person name="Bishop-Lilly K.A."/>
            <person name="Bruce D.C."/>
            <person name="Gibbons H.S."/>
            <person name="Coyne S.R."/>
            <person name="Lo C.C."/>
            <person name="Meincke L."/>
            <person name="Munk A.C."/>
            <person name="Koroleva G.I."/>
            <person name="Rosenzweig C.N."/>
            <person name="Palacios G.F."/>
            <person name="Redden C.L."/>
            <person name="Minogue T.D."/>
            <person name="Chain P.S."/>
        </authorList>
    </citation>
    <scope>NUCLEOTIDE SEQUENCE [LARGE SCALE GENOMIC DNA]</scope>
    <source>
        <strain evidence="5 7">HD1011</strain>
    </source>
</reference>
<evidence type="ECO:0000259" key="4">
    <source>
        <dbReference type="PROSITE" id="PS50995"/>
    </source>
</evidence>
<evidence type="ECO:0000313" key="6">
    <source>
        <dbReference type="EMBL" id="QKH27938.1"/>
    </source>
</evidence>
<keyword evidence="2" id="KW-0238">DNA-binding</keyword>
<dbReference type="Proteomes" id="UP000031876">
    <property type="component" value="Chromosome"/>
</dbReference>
<reference evidence="6 8" key="2">
    <citation type="submission" date="2020-05" db="EMBL/GenBank/DDBJ databases">
        <title>FDA dAtabase for Regulatory Grade micrObial Sequences (FDA-ARGOS): Supporting development and validation of Infectious Disease Dx tests.</title>
        <authorList>
            <person name="Nelson B."/>
            <person name="Plummer A."/>
            <person name="Tallon L."/>
            <person name="Sadzewicz L."/>
            <person name="Zhao X."/>
            <person name="Vavikolanu K."/>
            <person name="Mehta A."/>
            <person name="Aluvathingal J."/>
            <person name="Nadendla S."/>
            <person name="Myers T."/>
            <person name="Yan Y."/>
            <person name="Sichtig H."/>
        </authorList>
    </citation>
    <scope>NUCLEOTIDE SEQUENCE [LARGE SCALE GENOMIC DNA]</scope>
    <source>
        <strain evidence="6 8">FDAARGOS_795</strain>
    </source>
</reference>
<dbReference type="SUPFAM" id="SSF46785">
    <property type="entry name" value="Winged helix' DNA-binding domain"/>
    <property type="match status" value="1"/>
</dbReference>
<dbReference type="PANTHER" id="PTHR42756:SF1">
    <property type="entry name" value="TRANSCRIPTIONAL REPRESSOR OF EMRAB OPERON"/>
    <property type="match status" value="1"/>
</dbReference>
<dbReference type="AlphaFoldDB" id="A0A0B5NE52"/>
<dbReference type="GO" id="GO:0003677">
    <property type="term" value="F:DNA binding"/>
    <property type="evidence" value="ECO:0007669"/>
    <property type="project" value="UniProtKB-KW"/>
</dbReference>